<comment type="caution">
    <text evidence="1">The sequence shown here is derived from an EMBL/GenBank/DDBJ whole genome shotgun (WGS) entry which is preliminary data.</text>
</comment>
<evidence type="ECO:0000313" key="2">
    <source>
        <dbReference type="Proteomes" id="UP000790377"/>
    </source>
</evidence>
<dbReference type="EMBL" id="MU268477">
    <property type="protein sequence ID" value="KAH7904427.1"/>
    <property type="molecule type" value="Genomic_DNA"/>
</dbReference>
<proteinExistence type="predicted"/>
<sequence length="233" mass="26194">MVASRHSHTRNSQRRGCILPDAQRISPLHSQADSKVLASPWTWQSTTQVPPRKRPHVIDPANEPQTLRVRVQEQNSTFPGLNLYSITVTTHSASSVMLFTREIVRSIQTCIDEYMVDEGTTLTSADVAYLKGATNALRGASSRMGSSRAIDFTWPAAPQNAQVAFEWLRECQTRLVQNGMNFFNRVTYVAYISDLLPISRPKHKPRERPAPCCAEPKPEPRAGARPGNDWQKR</sequence>
<gene>
    <name evidence="1" type="ORF">BJ138DRAFT_1106834</name>
</gene>
<accession>A0ACB7ZUV3</accession>
<reference evidence="1" key="1">
    <citation type="journal article" date="2021" name="New Phytol.">
        <title>Evolutionary innovations through gain and loss of genes in the ectomycorrhizal Boletales.</title>
        <authorList>
            <person name="Wu G."/>
            <person name="Miyauchi S."/>
            <person name="Morin E."/>
            <person name="Kuo A."/>
            <person name="Drula E."/>
            <person name="Varga T."/>
            <person name="Kohler A."/>
            <person name="Feng B."/>
            <person name="Cao Y."/>
            <person name="Lipzen A."/>
            <person name="Daum C."/>
            <person name="Hundley H."/>
            <person name="Pangilinan J."/>
            <person name="Johnson J."/>
            <person name="Barry K."/>
            <person name="LaButti K."/>
            <person name="Ng V."/>
            <person name="Ahrendt S."/>
            <person name="Min B."/>
            <person name="Choi I.G."/>
            <person name="Park H."/>
            <person name="Plett J.M."/>
            <person name="Magnuson J."/>
            <person name="Spatafora J.W."/>
            <person name="Nagy L.G."/>
            <person name="Henrissat B."/>
            <person name="Grigoriev I.V."/>
            <person name="Yang Z.L."/>
            <person name="Xu J."/>
            <person name="Martin F.M."/>
        </authorList>
    </citation>
    <scope>NUCLEOTIDE SEQUENCE</scope>
    <source>
        <strain evidence="1">ATCC 28755</strain>
    </source>
</reference>
<dbReference type="Proteomes" id="UP000790377">
    <property type="component" value="Unassembled WGS sequence"/>
</dbReference>
<evidence type="ECO:0000313" key="1">
    <source>
        <dbReference type="EMBL" id="KAH7904427.1"/>
    </source>
</evidence>
<feature type="non-terminal residue" evidence="1">
    <location>
        <position position="233"/>
    </location>
</feature>
<organism evidence="1 2">
    <name type="scientific">Hygrophoropsis aurantiaca</name>
    <dbReference type="NCBI Taxonomy" id="72124"/>
    <lineage>
        <taxon>Eukaryota</taxon>
        <taxon>Fungi</taxon>
        <taxon>Dikarya</taxon>
        <taxon>Basidiomycota</taxon>
        <taxon>Agaricomycotina</taxon>
        <taxon>Agaricomycetes</taxon>
        <taxon>Agaricomycetidae</taxon>
        <taxon>Boletales</taxon>
        <taxon>Coniophorineae</taxon>
        <taxon>Hygrophoropsidaceae</taxon>
        <taxon>Hygrophoropsis</taxon>
    </lineage>
</organism>
<keyword evidence="2" id="KW-1185">Reference proteome</keyword>
<protein>
    <submittedName>
        <fullName evidence="1">Uncharacterized protein</fullName>
    </submittedName>
</protein>
<name>A0ACB7ZUV3_9AGAM</name>